<dbReference type="GO" id="GO:0006397">
    <property type="term" value="P:mRNA processing"/>
    <property type="evidence" value="ECO:0007669"/>
    <property type="project" value="EnsemblFungi"/>
</dbReference>
<dbReference type="Proteomes" id="UP000054304">
    <property type="component" value="Unassembled WGS sequence"/>
</dbReference>
<dbReference type="Pfam" id="PF04032">
    <property type="entry name" value="Rpr2"/>
    <property type="match status" value="1"/>
</dbReference>
<evidence type="ECO:0000313" key="2">
    <source>
        <dbReference type="EMBL" id="CEP61287.1"/>
    </source>
</evidence>
<accession>A0A0C7N033</accession>
<dbReference type="STRING" id="1245769.A0A0C7N033"/>
<organism evidence="2 3">
    <name type="scientific">Lachancea lanzarotensis</name>
    <dbReference type="NCBI Taxonomy" id="1245769"/>
    <lineage>
        <taxon>Eukaryota</taxon>
        <taxon>Fungi</taxon>
        <taxon>Dikarya</taxon>
        <taxon>Ascomycota</taxon>
        <taxon>Saccharomycotina</taxon>
        <taxon>Saccharomycetes</taxon>
        <taxon>Saccharomycetales</taxon>
        <taxon>Saccharomycetaceae</taxon>
        <taxon>Lachancea</taxon>
    </lineage>
</organism>
<protein>
    <submittedName>
        <fullName evidence="2">LALA0S02e10990g1_1</fullName>
    </submittedName>
</protein>
<dbReference type="HOGENOM" id="CLU_122019_0_0_1"/>
<dbReference type="GeneID" id="34684708"/>
<dbReference type="Gene3D" id="6.20.50.20">
    <property type="match status" value="1"/>
</dbReference>
<dbReference type="RefSeq" id="XP_022627523.1">
    <property type="nucleotide sequence ID" value="XM_022774060.1"/>
</dbReference>
<proteinExistence type="predicted"/>
<dbReference type="PANTHER" id="PTHR14742:SF3">
    <property type="entry name" value="RIBONUCLEASE MRP PROTEIN SUBUNIT SNM1"/>
    <property type="match status" value="1"/>
</dbReference>
<dbReference type="GO" id="GO:0000172">
    <property type="term" value="C:ribonuclease MRP complex"/>
    <property type="evidence" value="ECO:0007669"/>
    <property type="project" value="EnsemblFungi"/>
</dbReference>
<gene>
    <name evidence="2" type="ORF">LALA0_S02e10990g</name>
</gene>
<dbReference type="GO" id="GO:0008033">
    <property type="term" value="P:tRNA processing"/>
    <property type="evidence" value="ECO:0007669"/>
    <property type="project" value="TreeGrafter"/>
</dbReference>
<dbReference type="GO" id="GO:0042134">
    <property type="term" value="F:rRNA primary transcript binding"/>
    <property type="evidence" value="ECO:0007669"/>
    <property type="project" value="EnsemblFungi"/>
</dbReference>
<evidence type="ECO:0000313" key="3">
    <source>
        <dbReference type="Proteomes" id="UP000054304"/>
    </source>
</evidence>
<keyword evidence="3" id="KW-1185">Reference proteome</keyword>
<reference evidence="2 3" key="1">
    <citation type="submission" date="2014-12" db="EMBL/GenBank/DDBJ databases">
        <authorList>
            <person name="Neuveglise Cecile"/>
        </authorList>
    </citation>
    <scope>NUCLEOTIDE SEQUENCE [LARGE SCALE GENOMIC DNA]</scope>
    <source>
        <strain evidence="2 3">CBS 12615</strain>
    </source>
</reference>
<feature type="compositionally biased region" description="Polar residues" evidence="1">
    <location>
        <begin position="184"/>
        <end position="195"/>
    </location>
</feature>
<dbReference type="GO" id="GO:0000460">
    <property type="term" value="P:maturation of 5.8S rRNA"/>
    <property type="evidence" value="ECO:0007669"/>
    <property type="project" value="EnsemblFungi"/>
</dbReference>
<feature type="region of interest" description="Disordered" evidence="1">
    <location>
        <begin position="125"/>
        <end position="195"/>
    </location>
</feature>
<sequence>MSLNRSQREKFVATHITHKYNLLHILPGIEQTQLAGLYLKSFYNGVKRNQLCLPESITNGTKFCEQCGVVHIAGVNLEMQVVKRETKTSGKSGRTLQYKCTQCSAIKEFVFEAAEVSRDELQKSTKELVSEGTSAGKIKPLMENESKVKKQSSAKNRAKKRKMNSLSNMLNKKKEADASKKRSLSLNLNDFLQKS</sequence>
<dbReference type="GO" id="GO:0030541">
    <property type="term" value="P:plasmid partitioning"/>
    <property type="evidence" value="ECO:0007669"/>
    <property type="project" value="EnsemblFungi"/>
</dbReference>
<dbReference type="OrthoDB" id="4066853at2759"/>
<evidence type="ECO:0000256" key="1">
    <source>
        <dbReference type="SAM" id="MobiDB-lite"/>
    </source>
</evidence>
<dbReference type="InterPro" id="IPR007175">
    <property type="entry name" value="Rpr2/Snm1/Rpp21"/>
</dbReference>
<dbReference type="EMBL" id="LN736361">
    <property type="protein sequence ID" value="CEP61287.1"/>
    <property type="molecule type" value="Genomic_DNA"/>
</dbReference>
<dbReference type="GO" id="GO:0005655">
    <property type="term" value="C:nucleolar ribonuclease P complex"/>
    <property type="evidence" value="ECO:0007669"/>
    <property type="project" value="TreeGrafter"/>
</dbReference>
<dbReference type="AlphaFoldDB" id="A0A0C7N033"/>
<feature type="compositionally biased region" description="Basic residues" evidence="1">
    <location>
        <begin position="149"/>
        <end position="163"/>
    </location>
</feature>
<dbReference type="PANTHER" id="PTHR14742">
    <property type="entry name" value="RIBONUCLEASE P SUBUNIT P21"/>
    <property type="match status" value="1"/>
</dbReference>
<name>A0A0C7N033_9SACH</name>